<organism evidence="3 4">
    <name type="scientific">Potamilus streckersoni</name>
    <dbReference type="NCBI Taxonomy" id="2493646"/>
    <lineage>
        <taxon>Eukaryota</taxon>
        <taxon>Metazoa</taxon>
        <taxon>Spiralia</taxon>
        <taxon>Lophotrochozoa</taxon>
        <taxon>Mollusca</taxon>
        <taxon>Bivalvia</taxon>
        <taxon>Autobranchia</taxon>
        <taxon>Heteroconchia</taxon>
        <taxon>Palaeoheterodonta</taxon>
        <taxon>Unionida</taxon>
        <taxon>Unionoidea</taxon>
        <taxon>Unionidae</taxon>
        <taxon>Ambleminae</taxon>
        <taxon>Lampsilini</taxon>
        <taxon>Potamilus</taxon>
    </lineage>
</organism>
<dbReference type="SUPFAM" id="SSF55486">
    <property type="entry name" value="Metalloproteases ('zincins'), catalytic domain"/>
    <property type="match status" value="1"/>
</dbReference>
<name>A0AAE0TAW0_9BIVA</name>
<protein>
    <recommendedName>
        <fullName evidence="2">Peptidase metallopeptidase domain-containing protein</fullName>
    </recommendedName>
</protein>
<dbReference type="SMART" id="SM00235">
    <property type="entry name" value="ZnMc"/>
    <property type="match status" value="1"/>
</dbReference>
<sequence>MSVAPGNAAALSSQTFSESSSPQAPRTIPIADVISKIMVLDNEGKLGEVLKTNPEQSAKSFSFGSADAQTSSADDFKQAFKSLTEKLDAEYEKNKPDVSALRDSDESSVSSDGNILDEDQATDTTSVPGAVKLAVVTAQARGEDPIPVVNYIREEIIKHYEENPAYSNEIKIVDNSTDSIDNSADTPTDTAGNMSFGASSFQPGFEARSLYQKCPYWYNYSYLFSPFLSYRELNGRNCDLWPAGRINYVIVPSGDSSADNQLKREVWLAARDWESKANSQIKFNELDSYFADSFVARLLKIVRVKLDRGLIGSKEKGNSTVGYNGTVIPNFWPDSYEVNISPSAISDVRTVRHELGHVLGLLHEHQRWDRDNHVDVSNQPNDRRHGSANGGRLTIGYGFRYSKQRILPTEQDAESGSFDCDSIMLYAELRVRNPSCGSYYEKFGRYLTKNNTEISPQDADTVRRRGPEPEDCAHFGGDINYYHVKIINNSGWTVNGFFSSVFYNKNREQFIYDGHLLSSSDIQIITHIDNYECDRIENPWYPPPPGRMSYGVFIFRAEKNRTVKNYIAVGGSKEDYEQNMLTVPEFSARVAGAEVLGYRYMYAEDDSHWVWSEAGSPGTPKRYSSGILLTAEIKDNSTGTPEFVWTVGER</sequence>
<dbReference type="Gene3D" id="3.40.390.10">
    <property type="entry name" value="Collagenase (Catalytic Domain)"/>
    <property type="match status" value="1"/>
</dbReference>
<reference evidence="3" key="1">
    <citation type="journal article" date="2021" name="Genome Biol. Evol.">
        <title>A High-Quality Reference Genome for a Parasitic Bivalve with Doubly Uniparental Inheritance (Bivalvia: Unionida).</title>
        <authorList>
            <person name="Smith C.H."/>
        </authorList>
    </citation>
    <scope>NUCLEOTIDE SEQUENCE</scope>
    <source>
        <strain evidence="3">CHS0354</strain>
    </source>
</reference>
<feature type="region of interest" description="Disordered" evidence="1">
    <location>
        <begin position="91"/>
        <end position="123"/>
    </location>
</feature>
<reference evidence="3" key="3">
    <citation type="submission" date="2023-05" db="EMBL/GenBank/DDBJ databases">
        <authorList>
            <person name="Smith C.H."/>
        </authorList>
    </citation>
    <scope>NUCLEOTIDE SEQUENCE</scope>
    <source>
        <strain evidence="3">CHS0354</strain>
        <tissue evidence="3">Mantle</tissue>
    </source>
</reference>
<dbReference type="Pfam" id="PF01400">
    <property type="entry name" value="Astacin"/>
    <property type="match status" value="1"/>
</dbReference>
<dbReference type="PANTHER" id="PTHR10127">
    <property type="entry name" value="DISCOIDIN, CUB, EGF, LAMININ , AND ZINC METALLOPROTEASE DOMAIN CONTAINING"/>
    <property type="match status" value="1"/>
</dbReference>
<dbReference type="InterPro" id="IPR001506">
    <property type="entry name" value="Peptidase_M12A"/>
</dbReference>
<feature type="compositionally biased region" description="Basic and acidic residues" evidence="1">
    <location>
        <begin position="91"/>
        <end position="105"/>
    </location>
</feature>
<feature type="region of interest" description="Disordered" evidence="1">
    <location>
        <begin position="1"/>
        <end position="28"/>
    </location>
</feature>
<comment type="caution">
    <text evidence="3">The sequence shown here is derived from an EMBL/GenBank/DDBJ whole genome shotgun (WGS) entry which is preliminary data.</text>
</comment>
<evidence type="ECO:0000259" key="2">
    <source>
        <dbReference type="SMART" id="SM00235"/>
    </source>
</evidence>
<dbReference type="InterPro" id="IPR024079">
    <property type="entry name" value="MetalloPept_cat_dom_sf"/>
</dbReference>
<keyword evidence="4" id="KW-1185">Reference proteome</keyword>
<proteinExistence type="predicted"/>
<evidence type="ECO:0000313" key="3">
    <source>
        <dbReference type="EMBL" id="KAK3606981.1"/>
    </source>
</evidence>
<accession>A0AAE0TAW0</accession>
<dbReference type="PANTHER" id="PTHR10127:SF850">
    <property type="entry name" value="METALLOENDOPEPTIDASE"/>
    <property type="match status" value="1"/>
</dbReference>
<gene>
    <name evidence="3" type="ORF">CHS0354_018577</name>
</gene>
<evidence type="ECO:0000256" key="1">
    <source>
        <dbReference type="SAM" id="MobiDB-lite"/>
    </source>
</evidence>
<dbReference type="GO" id="GO:0006508">
    <property type="term" value="P:proteolysis"/>
    <property type="evidence" value="ECO:0007669"/>
    <property type="project" value="InterPro"/>
</dbReference>
<feature type="compositionally biased region" description="Low complexity" evidence="1">
    <location>
        <begin position="12"/>
        <end position="21"/>
    </location>
</feature>
<dbReference type="Proteomes" id="UP001195483">
    <property type="component" value="Unassembled WGS sequence"/>
</dbReference>
<feature type="domain" description="Peptidase metallopeptidase" evidence="2">
    <location>
        <begin position="237"/>
        <end position="401"/>
    </location>
</feature>
<dbReference type="InterPro" id="IPR006026">
    <property type="entry name" value="Peptidase_Metallo"/>
</dbReference>
<dbReference type="GO" id="GO:0004222">
    <property type="term" value="F:metalloendopeptidase activity"/>
    <property type="evidence" value="ECO:0007669"/>
    <property type="project" value="InterPro"/>
</dbReference>
<dbReference type="GO" id="GO:0008270">
    <property type="term" value="F:zinc ion binding"/>
    <property type="evidence" value="ECO:0007669"/>
    <property type="project" value="InterPro"/>
</dbReference>
<dbReference type="EMBL" id="JAEAOA010001141">
    <property type="protein sequence ID" value="KAK3606981.1"/>
    <property type="molecule type" value="Genomic_DNA"/>
</dbReference>
<evidence type="ECO:0000313" key="4">
    <source>
        <dbReference type="Proteomes" id="UP001195483"/>
    </source>
</evidence>
<reference evidence="3" key="2">
    <citation type="journal article" date="2021" name="Genome Biol. Evol.">
        <title>Developing a high-quality reference genome for a parasitic bivalve with doubly uniparental inheritance (Bivalvia: Unionida).</title>
        <authorList>
            <person name="Smith C.H."/>
        </authorList>
    </citation>
    <scope>NUCLEOTIDE SEQUENCE</scope>
    <source>
        <strain evidence="3">CHS0354</strain>
        <tissue evidence="3">Mantle</tissue>
    </source>
</reference>
<dbReference type="AlphaFoldDB" id="A0AAE0TAW0"/>